<dbReference type="OrthoDB" id="3402079at2"/>
<protein>
    <submittedName>
        <fullName evidence="2">Ferredoxin-NADPH reductase</fullName>
    </submittedName>
</protein>
<feature type="transmembrane region" description="Helical" evidence="1">
    <location>
        <begin position="166"/>
        <end position="183"/>
    </location>
</feature>
<sequence>MKPLAHGTFTMITGVLYLALITNVLLVVAGLPLVLLLITTDPARSWPLLALTAPFCTPGVSAAFATFREFSRGGATPARAFLAGWLTTWRRAFQLGALVTAVVVVLLVDLKFFADSTISVAVVPVLGVLTVLVIAVGLISLVAIADTPGARLGDVIRASLYLGVRRWYLTVVSLLMIGTQIALFTSMPAIALGLTMAPAFYLAWANSRYTLRPVLTIDDVPALAPGRS</sequence>
<gene>
    <name evidence="2" type="ORF">E3T61_04195</name>
</gene>
<feature type="transmembrane region" description="Helical" evidence="1">
    <location>
        <begin position="88"/>
        <end position="108"/>
    </location>
</feature>
<accession>A0A4R9BZA4</accession>
<evidence type="ECO:0000313" key="3">
    <source>
        <dbReference type="Proteomes" id="UP000298468"/>
    </source>
</evidence>
<keyword evidence="3" id="KW-1185">Reference proteome</keyword>
<feature type="transmembrane region" description="Helical" evidence="1">
    <location>
        <begin position="12"/>
        <end position="39"/>
    </location>
</feature>
<keyword evidence="1" id="KW-1133">Transmembrane helix</keyword>
<keyword evidence="1" id="KW-0812">Transmembrane</keyword>
<dbReference type="AlphaFoldDB" id="A0A4R9BZA4"/>
<comment type="caution">
    <text evidence="2">The sequence shown here is derived from an EMBL/GenBank/DDBJ whole genome shotgun (WGS) entry which is preliminary data.</text>
</comment>
<evidence type="ECO:0000313" key="2">
    <source>
        <dbReference type="EMBL" id="TFD93308.1"/>
    </source>
</evidence>
<feature type="transmembrane region" description="Helical" evidence="1">
    <location>
        <begin position="45"/>
        <end position="67"/>
    </location>
</feature>
<reference evidence="2 3" key="1">
    <citation type="submission" date="2019-03" db="EMBL/GenBank/DDBJ databases">
        <title>Genomics of glacier-inhabiting Cryobacterium strains.</title>
        <authorList>
            <person name="Liu Q."/>
            <person name="Xin Y.-H."/>
        </authorList>
    </citation>
    <scope>NUCLEOTIDE SEQUENCE [LARGE SCALE GENOMIC DNA]</scope>
    <source>
        <strain evidence="2 3">Sr59</strain>
    </source>
</reference>
<organism evidence="2 3">
    <name type="scientific">Cryobacterium lactosi</name>
    <dbReference type="NCBI Taxonomy" id="1259202"/>
    <lineage>
        <taxon>Bacteria</taxon>
        <taxon>Bacillati</taxon>
        <taxon>Actinomycetota</taxon>
        <taxon>Actinomycetes</taxon>
        <taxon>Micrococcales</taxon>
        <taxon>Microbacteriaceae</taxon>
        <taxon>Cryobacterium</taxon>
    </lineage>
</organism>
<feature type="transmembrane region" description="Helical" evidence="1">
    <location>
        <begin position="120"/>
        <end position="145"/>
    </location>
</feature>
<evidence type="ECO:0000256" key="1">
    <source>
        <dbReference type="SAM" id="Phobius"/>
    </source>
</evidence>
<name>A0A4R9BZA4_9MICO</name>
<dbReference type="EMBL" id="SOHM01000008">
    <property type="protein sequence ID" value="TFD93308.1"/>
    <property type="molecule type" value="Genomic_DNA"/>
</dbReference>
<dbReference type="RefSeq" id="WP_134639648.1">
    <property type="nucleotide sequence ID" value="NZ_SOHM01000008.1"/>
</dbReference>
<feature type="transmembrane region" description="Helical" evidence="1">
    <location>
        <begin position="189"/>
        <end position="205"/>
    </location>
</feature>
<keyword evidence="1" id="KW-0472">Membrane</keyword>
<proteinExistence type="predicted"/>
<dbReference type="Proteomes" id="UP000298468">
    <property type="component" value="Unassembled WGS sequence"/>
</dbReference>